<evidence type="ECO:0000313" key="9">
    <source>
        <dbReference type="EMBL" id="AXA35451.1"/>
    </source>
</evidence>
<dbReference type="EMBL" id="CP030759">
    <property type="protein sequence ID" value="AXA35451.1"/>
    <property type="molecule type" value="Genomic_DNA"/>
</dbReference>
<dbReference type="InterPro" id="IPR003760">
    <property type="entry name" value="PnrA-like"/>
</dbReference>
<protein>
    <submittedName>
        <fullName evidence="9">Nucleoside ABC transporter, periplasmic nucleoside-binding protein</fullName>
    </submittedName>
</protein>
<evidence type="ECO:0000256" key="5">
    <source>
        <dbReference type="ARBA" id="ARBA00023136"/>
    </source>
</evidence>
<comment type="subcellular location">
    <subcellularLocation>
        <location evidence="1">Cell membrane</location>
        <topology evidence="1">Lipid-anchor</topology>
    </subcellularLocation>
</comment>
<accession>A0A2Z4Y2Q6</accession>
<feature type="chain" id="PRO_5016273227" evidence="7">
    <location>
        <begin position="25"/>
        <end position="345"/>
    </location>
</feature>
<dbReference type="Gene3D" id="3.40.50.2300">
    <property type="match status" value="2"/>
</dbReference>
<evidence type="ECO:0000313" key="10">
    <source>
        <dbReference type="Proteomes" id="UP000262583"/>
    </source>
</evidence>
<feature type="signal peptide" evidence="7">
    <location>
        <begin position="1"/>
        <end position="24"/>
    </location>
</feature>
<keyword evidence="4 7" id="KW-0732">Signal</keyword>
<sequence>MMIKLRTFVSALMLISMCGIQPYAAENPTTASQPIKKIKVGLVFDVGGLGDKSFNDAAYAGLMKAKKELGIEAEYREPGEGAHREAHLRNFAKGDTDLIIGVGFLFSDEIRGMAQDFPKKKFACVDYTVDEQEIPENLAALTFREEEGSFLVGAIAALKSQTGKIGFVGGVESPLIKKFEAGYTQGAKHVRPDVEVKAVYAGVSDSAFKDPQKGKELATSLYDAGCDIIYHASGSTGLGVFKAAEERKKFAIGVDRDQSDEAAPGIILTSMVKNTDQAVFEIIQECARGQFKGGVHSLGLKEGGVGYVYNEKNKELIGEEIHRKVEEIKAKIISGEIKVSKIPSK</sequence>
<evidence type="ECO:0000256" key="1">
    <source>
        <dbReference type="ARBA" id="ARBA00004193"/>
    </source>
</evidence>
<dbReference type="Pfam" id="PF02608">
    <property type="entry name" value="Bmp"/>
    <property type="match status" value="1"/>
</dbReference>
<dbReference type="KEGG" id="schv:BRCON_0674"/>
<dbReference type="InterPro" id="IPR028082">
    <property type="entry name" value="Peripla_BP_I"/>
</dbReference>
<evidence type="ECO:0000256" key="6">
    <source>
        <dbReference type="ARBA" id="ARBA00023288"/>
    </source>
</evidence>
<dbReference type="Proteomes" id="UP000262583">
    <property type="component" value="Chromosome"/>
</dbReference>
<keyword evidence="6" id="KW-0449">Lipoprotein</keyword>
<evidence type="ECO:0000256" key="2">
    <source>
        <dbReference type="ARBA" id="ARBA00008610"/>
    </source>
</evidence>
<dbReference type="CDD" id="cd06354">
    <property type="entry name" value="PBP1_PrnA-like"/>
    <property type="match status" value="1"/>
</dbReference>
<evidence type="ECO:0000256" key="4">
    <source>
        <dbReference type="ARBA" id="ARBA00022729"/>
    </source>
</evidence>
<dbReference type="PANTHER" id="PTHR34296">
    <property type="entry name" value="TRANSCRIPTIONAL ACTIVATOR PROTEIN MED"/>
    <property type="match status" value="1"/>
</dbReference>
<evidence type="ECO:0000259" key="8">
    <source>
        <dbReference type="Pfam" id="PF02608"/>
    </source>
</evidence>
<evidence type="ECO:0000256" key="3">
    <source>
        <dbReference type="ARBA" id="ARBA00022475"/>
    </source>
</evidence>
<dbReference type="GO" id="GO:0005886">
    <property type="term" value="C:plasma membrane"/>
    <property type="evidence" value="ECO:0007669"/>
    <property type="project" value="UniProtKB-SubCell"/>
</dbReference>
<dbReference type="AlphaFoldDB" id="A0A2Z4Y2Q6"/>
<name>A0A2Z4Y2Q6_SUMC1</name>
<reference evidence="9 10" key="1">
    <citation type="submission" date="2018-05" db="EMBL/GenBank/DDBJ databases">
        <title>A metagenomic window into the 2 km-deep terrestrial subsurface aquifer revealed taxonomically and functionally diverse microbial community comprising novel uncultured bacterial lineages.</title>
        <authorList>
            <person name="Kadnikov V.V."/>
            <person name="Mardanov A.V."/>
            <person name="Beletsky A.V."/>
            <person name="Banks D."/>
            <person name="Pimenov N.V."/>
            <person name="Frank Y.A."/>
            <person name="Karnachuk O.V."/>
            <person name="Ravin N.V."/>
        </authorList>
    </citation>
    <scope>NUCLEOTIDE SEQUENCE [LARGE SCALE GENOMIC DNA]</scope>
    <source>
        <strain evidence="9">BY</strain>
    </source>
</reference>
<proteinExistence type="inferred from homology"/>
<keyword evidence="5" id="KW-0472">Membrane</keyword>
<dbReference type="InterPro" id="IPR050957">
    <property type="entry name" value="BMP_lipoprotein"/>
</dbReference>
<dbReference type="PANTHER" id="PTHR34296:SF2">
    <property type="entry name" value="ABC TRANSPORTER GUANOSINE-BINDING PROTEIN NUPN"/>
    <property type="match status" value="1"/>
</dbReference>
<evidence type="ECO:0000256" key="7">
    <source>
        <dbReference type="SAM" id="SignalP"/>
    </source>
</evidence>
<feature type="domain" description="ABC transporter substrate-binding protein PnrA-like" evidence="8">
    <location>
        <begin position="39"/>
        <end position="341"/>
    </location>
</feature>
<keyword evidence="3" id="KW-1003">Cell membrane</keyword>
<dbReference type="SUPFAM" id="SSF53822">
    <property type="entry name" value="Periplasmic binding protein-like I"/>
    <property type="match status" value="1"/>
</dbReference>
<organism evidence="9 10">
    <name type="scientific">Sumerlaea chitinivorans</name>
    <dbReference type="NCBI Taxonomy" id="2250252"/>
    <lineage>
        <taxon>Bacteria</taxon>
        <taxon>Candidatus Sumerlaeota</taxon>
        <taxon>Candidatus Sumerlaeia</taxon>
        <taxon>Candidatus Sumerlaeales</taxon>
        <taxon>Candidatus Sumerlaeaceae</taxon>
        <taxon>Candidatus Sumerlaea</taxon>
    </lineage>
</organism>
<gene>
    <name evidence="9" type="ORF">BRCON_0674</name>
</gene>
<comment type="similarity">
    <text evidence="2">Belongs to the BMP lipoprotein family.</text>
</comment>